<dbReference type="PANTHER" id="PTHR16295:SF10">
    <property type="entry name" value="EXPRESSED PROTEIN"/>
    <property type="match status" value="1"/>
</dbReference>
<dbReference type="Pfam" id="PF23580">
    <property type="entry name" value="Znf_XAF1_N"/>
    <property type="match status" value="1"/>
</dbReference>
<keyword evidence="7" id="KW-1185">Reference proteome</keyword>
<dbReference type="PANTHER" id="PTHR16295">
    <property type="entry name" value="TRAF-TYPE ZINC FINGER PROTEIN-RELATED"/>
    <property type="match status" value="1"/>
</dbReference>
<dbReference type="Pfam" id="PF21366">
    <property type="entry name" value="TRAFD1-XIAF1_ZnF"/>
    <property type="match status" value="1"/>
</dbReference>
<gene>
    <name evidence="6" type="ORF">QE152_g6320</name>
</gene>
<evidence type="ECO:0000256" key="2">
    <source>
        <dbReference type="ARBA" id="ARBA00022771"/>
    </source>
</evidence>
<dbReference type="AlphaFoldDB" id="A0AAW1MII1"/>
<feature type="compositionally biased region" description="Polar residues" evidence="4">
    <location>
        <begin position="89"/>
        <end position="115"/>
    </location>
</feature>
<keyword evidence="2" id="KW-0863">Zinc-finger</keyword>
<feature type="region of interest" description="Disordered" evidence="4">
    <location>
        <begin position="50"/>
        <end position="154"/>
    </location>
</feature>
<evidence type="ECO:0000256" key="3">
    <source>
        <dbReference type="ARBA" id="ARBA00022833"/>
    </source>
</evidence>
<keyword evidence="1" id="KW-0479">Metal-binding</keyword>
<evidence type="ECO:0000313" key="6">
    <source>
        <dbReference type="EMBL" id="KAK9746237.1"/>
    </source>
</evidence>
<dbReference type="InterPro" id="IPR013083">
    <property type="entry name" value="Znf_RING/FYVE/PHD"/>
</dbReference>
<feature type="region of interest" description="Disordered" evidence="4">
    <location>
        <begin position="211"/>
        <end position="241"/>
    </location>
</feature>
<dbReference type="InterPro" id="IPR049439">
    <property type="entry name" value="TRAFD1-XIAF1_Znf"/>
</dbReference>
<dbReference type="EMBL" id="JASPKY010000041">
    <property type="protein sequence ID" value="KAK9746237.1"/>
    <property type="molecule type" value="Genomic_DNA"/>
</dbReference>
<reference evidence="6 7" key="1">
    <citation type="journal article" date="2024" name="BMC Genomics">
        <title>De novo assembly and annotation of Popillia japonica's genome with initial clues to its potential as an invasive pest.</title>
        <authorList>
            <person name="Cucini C."/>
            <person name="Boschi S."/>
            <person name="Funari R."/>
            <person name="Cardaioli E."/>
            <person name="Iannotti N."/>
            <person name="Marturano G."/>
            <person name="Paoli F."/>
            <person name="Bruttini M."/>
            <person name="Carapelli A."/>
            <person name="Frati F."/>
            <person name="Nardi F."/>
        </authorList>
    </citation>
    <scope>NUCLEOTIDE SEQUENCE [LARGE SCALE GENOMIC DNA]</scope>
    <source>
        <strain evidence="6">DMR45628</strain>
    </source>
</reference>
<sequence>MEQEDEMEICGNCKKEIPQKNYVMHTAHCARNITLCPACKEPIPKNKFEEHKRRCNPTSIRSLPEKIDFPKHISKPSNRPLPVKDTIKHVSSSLSATSISQNAQQSSLRTNQNHSKPFALKDPPASKPQARKDKNETTRRSSTEANASYVPPKPTTSNGLLPCKYCDLELPKLQLEDHENYCGARTDKCNVCGEIVMFKYKKLHEDSNHGFMKLDDEPGPRPSWDSSTERQPEPSYYRRQRPEPIYTVNSFDFSPLYNSYSATSVTASENDKRETYKDISRRLDCKTEYIRNLLHDSASITVPLRRSGTMPRNHFYHDKGKTEYIRNLLHDSASITVPLRPSSFFLTILFVGKTEYIRNLLHDSASITVPLRRSGTMPRNHFYHDKGPAPQPPRRRPNPPSELLIPCEFCNVPIPHEDLIQHETGCRPDLARLNPRRRSPSPDDYFMAPEPSSPEVELPCEFCADMIPASQLLRHQLTSVFESLPRLNACRILLTHPPSFVLSSHRCCLSLEAPPSFVLSSHRCCLSLEAKLNKWSFKHISEKWLHVKKSS</sequence>
<accession>A0AAW1MII1</accession>
<dbReference type="Gene3D" id="3.30.40.10">
    <property type="entry name" value="Zinc/RING finger domain, C3HC4 (zinc finger)"/>
    <property type="match status" value="1"/>
</dbReference>
<dbReference type="Proteomes" id="UP001458880">
    <property type="component" value="Unassembled WGS sequence"/>
</dbReference>
<evidence type="ECO:0000313" key="7">
    <source>
        <dbReference type="Proteomes" id="UP001458880"/>
    </source>
</evidence>
<dbReference type="GO" id="GO:0005739">
    <property type="term" value="C:mitochondrion"/>
    <property type="evidence" value="ECO:0007669"/>
    <property type="project" value="TreeGrafter"/>
</dbReference>
<feature type="compositionally biased region" description="Basic and acidic residues" evidence="4">
    <location>
        <begin position="130"/>
        <end position="142"/>
    </location>
</feature>
<keyword evidence="3" id="KW-0862">Zinc</keyword>
<organism evidence="6 7">
    <name type="scientific">Popillia japonica</name>
    <name type="common">Japanese beetle</name>
    <dbReference type="NCBI Taxonomy" id="7064"/>
    <lineage>
        <taxon>Eukaryota</taxon>
        <taxon>Metazoa</taxon>
        <taxon>Ecdysozoa</taxon>
        <taxon>Arthropoda</taxon>
        <taxon>Hexapoda</taxon>
        <taxon>Insecta</taxon>
        <taxon>Pterygota</taxon>
        <taxon>Neoptera</taxon>
        <taxon>Endopterygota</taxon>
        <taxon>Coleoptera</taxon>
        <taxon>Polyphaga</taxon>
        <taxon>Scarabaeiformia</taxon>
        <taxon>Scarabaeidae</taxon>
        <taxon>Rutelinae</taxon>
        <taxon>Popillia</taxon>
    </lineage>
</organism>
<protein>
    <recommendedName>
        <fullName evidence="5">TRAFD1/XAF1 zinc finger domain-containing protein</fullName>
    </recommendedName>
</protein>
<evidence type="ECO:0000256" key="4">
    <source>
        <dbReference type="SAM" id="MobiDB-lite"/>
    </source>
</evidence>
<feature type="domain" description="TRAFD1/XAF1 zinc finger" evidence="5">
    <location>
        <begin position="167"/>
        <end position="204"/>
    </location>
</feature>
<evidence type="ECO:0000256" key="1">
    <source>
        <dbReference type="ARBA" id="ARBA00022723"/>
    </source>
</evidence>
<proteinExistence type="predicted"/>
<comment type="caution">
    <text evidence="6">The sequence shown here is derived from an EMBL/GenBank/DDBJ whole genome shotgun (WGS) entry which is preliminary data.</text>
</comment>
<evidence type="ECO:0000259" key="5">
    <source>
        <dbReference type="Pfam" id="PF21366"/>
    </source>
</evidence>
<dbReference type="InterPro" id="IPR051986">
    <property type="entry name" value="Innate_Immune_Apopt_Reg"/>
</dbReference>
<dbReference type="GO" id="GO:0008270">
    <property type="term" value="F:zinc ion binding"/>
    <property type="evidence" value="ECO:0007669"/>
    <property type="project" value="UniProtKB-KW"/>
</dbReference>
<name>A0AAW1MII1_POPJA</name>
<feature type="region of interest" description="Disordered" evidence="4">
    <location>
        <begin position="378"/>
        <end position="398"/>
    </location>
</feature>